<dbReference type="EMBL" id="JTAK01000002">
    <property type="protein sequence ID" value="KHO65368.1"/>
    <property type="molecule type" value="Genomic_DNA"/>
</dbReference>
<organism evidence="2 3">
    <name type="scientific">Pseudomonas flexibilis</name>
    <dbReference type="NCBI Taxonomy" id="706570"/>
    <lineage>
        <taxon>Bacteria</taxon>
        <taxon>Pseudomonadati</taxon>
        <taxon>Pseudomonadota</taxon>
        <taxon>Gammaproteobacteria</taxon>
        <taxon>Pseudomonadales</taxon>
        <taxon>Pseudomonadaceae</taxon>
        <taxon>Pseudomonas</taxon>
    </lineage>
</organism>
<feature type="signal peptide" evidence="1">
    <location>
        <begin position="1"/>
        <end position="22"/>
    </location>
</feature>
<accession>A0A0B3BLN7</accession>
<keyword evidence="1" id="KW-0732">Signal</keyword>
<comment type="caution">
    <text evidence="2">The sequence shown here is derived from an EMBL/GenBank/DDBJ whole genome shotgun (WGS) entry which is preliminary data.</text>
</comment>
<gene>
    <name evidence="2" type="ORF">PT85_04600</name>
</gene>
<dbReference type="OrthoDB" id="7062395at2"/>
<dbReference type="STRING" id="706570.PT85_04600"/>
<evidence type="ECO:0000256" key="1">
    <source>
        <dbReference type="SAM" id="SignalP"/>
    </source>
</evidence>
<dbReference type="GO" id="GO:0006974">
    <property type="term" value="P:DNA damage response"/>
    <property type="evidence" value="ECO:0007669"/>
    <property type="project" value="TreeGrafter"/>
</dbReference>
<keyword evidence="3" id="KW-1185">Reference proteome</keyword>
<dbReference type="Proteomes" id="UP000030980">
    <property type="component" value="Unassembled WGS sequence"/>
</dbReference>
<dbReference type="PANTHER" id="PTHR34387:SF1">
    <property type="entry name" value="PERIPLASMIC IMMUNOGENIC PROTEIN"/>
    <property type="match status" value="1"/>
</dbReference>
<dbReference type="Pfam" id="PF04402">
    <property type="entry name" value="SIMPL"/>
    <property type="match status" value="1"/>
</dbReference>
<dbReference type="Gene3D" id="3.30.110.170">
    <property type="entry name" value="Protein of unknown function (DUF541), domain 1"/>
    <property type="match status" value="1"/>
</dbReference>
<dbReference type="PANTHER" id="PTHR34387">
    <property type="entry name" value="SLR1258 PROTEIN"/>
    <property type="match status" value="1"/>
</dbReference>
<proteinExistence type="predicted"/>
<evidence type="ECO:0000313" key="2">
    <source>
        <dbReference type="EMBL" id="KHO65368.1"/>
    </source>
</evidence>
<dbReference type="PROSITE" id="PS51257">
    <property type="entry name" value="PROKAR_LIPOPROTEIN"/>
    <property type="match status" value="1"/>
</dbReference>
<dbReference type="Gene3D" id="3.30.70.2970">
    <property type="entry name" value="Protein of unknown function (DUF541), domain 2"/>
    <property type="match status" value="1"/>
</dbReference>
<evidence type="ECO:0000313" key="3">
    <source>
        <dbReference type="Proteomes" id="UP000030980"/>
    </source>
</evidence>
<protein>
    <submittedName>
        <fullName evidence="2">Periplasmic/secreted protein</fullName>
    </submittedName>
</protein>
<dbReference type="InterPro" id="IPR007497">
    <property type="entry name" value="SIMPL/DUF541"/>
</dbReference>
<dbReference type="InterPro" id="IPR052022">
    <property type="entry name" value="26kDa_periplasmic_antigen"/>
</dbReference>
<dbReference type="RefSeq" id="WP_037008541.1">
    <property type="nucleotide sequence ID" value="NZ_FMUP01000001.1"/>
</dbReference>
<reference evidence="2 3" key="1">
    <citation type="submission" date="2014-11" db="EMBL/GenBank/DDBJ databases">
        <title>Genome sequence of Pseudomonas tuomuerensis JCM 14085.</title>
        <authorList>
            <person name="Shin S.-K."/>
            <person name="Yi H."/>
        </authorList>
    </citation>
    <scope>NUCLEOTIDE SEQUENCE [LARGE SCALE GENOMIC DNA]</scope>
    <source>
        <strain evidence="2 3">JCM 14085</strain>
    </source>
</reference>
<name>A0A0B3BLN7_9PSED</name>
<feature type="chain" id="PRO_5002097727" evidence="1">
    <location>
        <begin position="23"/>
        <end position="233"/>
    </location>
</feature>
<dbReference type="AlphaFoldDB" id="A0A0B3BLN7"/>
<sequence>MSRLPHLSLLALFACASLPALAEEPRYNQVSLRSEVSQEVSHDRMHVTLYTESQDSDPARLAQNVSETLNAAIRQARQAKGVTVSQGSRSSYPVYEEKSQKIRAWRERAELRLESADFPALSQLTGELLKTLSMGGMSFSVSDALRKRHEDELLREAVQSFGARARLTSEALGGTGYRLVNLNLHSNGFPQPVYRAPAKMMMEAASDSIAPQVEAGTTRISIQADGTIEVTMP</sequence>